<gene>
    <name evidence="3" type="ORF">G5C51_01615</name>
</gene>
<feature type="domain" description="Peptidoglycan recognition protein family" evidence="2">
    <location>
        <begin position="2"/>
        <end position="124"/>
    </location>
</feature>
<organism evidence="3 4">
    <name type="scientific">Streptomyces coryli</name>
    <dbReference type="NCBI Taxonomy" id="1128680"/>
    <lineage>
        <taxon>Bacteria</taxon>
        <taxon>Bacillati</taxon>
        <taxon>Actinomycetota</taxon>
        <taxon>Actinomycetes</taxon>
        <taxon>Kitasatosporales</taxon>
        <taxon>Streptomycetaceae</taxon>
        <taxon>Streptomyces</taxon>
    </lineage>
</organism>
<dbReference type="InterPro" id="IPR006619">
    <property type="entry name" value="PGRP_domain_met/bac"/>
</dbReference>
<dbReference type="RefSeq" id="WP_165230243.1">
    <property type="nucleotide sequence ID" value="NZ_JAAKZV010000003.1"/>
</dbReference>
<reference evidence="3 4" key="1">
    <citation type="submission" date="2020-02" db="EMBL/GenBank/DDBJ databases">
        <title>Whole-genome analyses of novel actinobacteria.</title>
        <authorList>
            <person name="Sahin N."/>
        </authorList>
    </citation>
    <scope>NUCLEOTIDE SEQUENCE [LARGE SCALE GENOMIC DNA]</scope>
    <source>
        <strain evidence="3 4">A7024</strain>
    </source>
</reference>
<evidence type="ECO:0000313" key="4">
    <source>
        <dbReference type="Proteomes" id="UP000481583"/>
    </source>
</evidence>
<proteinExistence type="inferred from homology"/>
<keyword evidence="4" id="KW-1185">Reference proteome</keyword>
<dbReference type="Proteomes" id="UP000481583">
    <property type="component" value="Unassembled WGS sequence"/>
</dbReference>
<comment type="caution">
    <text evidence="3">The sequence shown here is derived from an EMBL/GenBank/DDBJ whole genome shotgun (WGS) entry which is preliminary data.</text>
</comment>
<dbReference type="InterPro" id="IPR015510">
    <property type="entry name" value="PGRP"/>
</dbReference>
<dbReference type="AlphaFoldDB" id="A0A6G4TS36"/>
<dbReference type="CDD" id="cd06583">
    <property type="entry name" value="PGRP"/>
    <property type="match status" value="1"/>
</dbReference>
<dbReference type="GO" id="GO:0009253">
    <property type="term" value="P:peptidoglycan catabolic process"/>
    <property type="evidence" value="ECO:0007669"/>
    <property type="project" value="InterPro"/>
</dbReference>
<dbReference type="GO" id="GO:0008745">
    <property type="term" value="F:N-acetylmuramoyl-L-alanine amidase activity"/>
    <property type="evidence" value="ECO:0007669"/>
    <property type="project" value="InterPro"/>
</dbReference>
<dbReference type="GO" id="GO:0008270">
    <property type="term" value="F:zinc ion binding"/>
    <property type="evidence" value="ECO:0007669"/>
    <property type="project" value="InterPro"/>
</dbReference>
<dbReference type="InterPro" id="IPR036505">
    <property type="entry name" value="Amidase/PGRP_sf"/>
</dbReference>
<dbReference type="InterPro" id="IPR002502">
    <property type="entry name" value="Amidase_domain"/>
</dbReference>
<protein>
    <recommendedName>
        <fullName evidence="2">Peptidoglycan recognition protein family domain-containing protein</fullName>
    </recommendedName>
</protein>
<evidence type="ECO:0000259" key="2">
    <source>
        <dbReference type="SMART" id="SM00701"/>
    </source>
</evidence>
<dbReference type="EMBL" id="JAAKZV010000003">
    <property type="protein sequence ID" value="NGN62603.1"/>
    <property type="molecule type" value="Genomic_DNA"/>
</dbReference>
<comment type="similarity">
    <text evidence="1">Belongs to the N-acetylmuramoyl-L-alanine amidase 2 family.</text>
</comment>
<name>A0A6G4TS36_9ACTN</name>
<sequence>MATFVTRAEWGARPPTNINNNITPENGGVTIHHYSGTKWAAADHAECAGQVRAVQNDHMDSNGWADIAYSHLTCVHGYVFEGRGEGRRTAANGTDPGNQNWYAVCGLVGGTTQDYDTITAELVDGFHHAIGRLREQGGAATGLNGHRDHLATECPGEKLYAMVQDGSLEPPA</sequence>
<accession>A0A6G4TS36</accession>
<dbReference type="SMART" id="SM00701">
    <property type="entry name" value="PGRP"/>
    <property type="match status" value="1"/>
</dbReference>
<evidence type="ECO:0000313" key="3">
    <source>
        <dbReference type="EMBL" id="NGN62603.1"/>
    </source>
</evidence>
<dbReference type="Gene3D" id="3.40.80.10">
    <property type="entry name" value="Peptidoglycan recognition protein-like"/>
    <property type="match status" value="1"/>
</dbReference>
<evidence type="ECO:0000256" key="1">
    <source>
        <dbReference type="ARBA" id="ARBA00007553"/>
    </source>
</evidence>
<dbReference type="SUPFAM" id="SSF55846">
    <property type="entry name" value="N-acetylmuramoyl-L-alanine amidase-like"/>
    <property type="match status" value="1"/>
</dbReference>
<dbReference type="PANTHER" id="PTHR11022:SF41">
    <property type="entry name" value="PEPTIDOGLYCAN-RECOGNITION PROTEIN LC-RELATED"/>
    <property type="match status" value="1"/>
</dbReference>
<dbReference type="PANTHER" id="PTHR11022">
    <property type="entry name" value="PEPTIDOGLYCAN RECOGNITION PROTEIN"/>
    <property type="match status" value="1"/>
</dbReference>